<keyword evidence="4" id="KW-1185">Reference proteome</keyword>
<evidence type="ECO:0000256" key="2">
    <source>
        <dbReference type="SAM" id="Phobius"/>
    </source>
</evidence>
<name>A0AAV3ZLG3_9GAST</name>
<dbReference type="EMBL" id="BLXT01002663">
    <property type="protein sequence ID" value="GFN96148.1"/>
    <property type="molecule type" value="Genomic_DNA"/>
</dbReference>
<dbReference type="AlphaFoldDB" id="A0AAV3ZLG3"/>
<sequence>MLGSNQGQNTCDKTINVIKHHFYSDKNNMAMYCVLPIMVLIYGGCASIYCIHKCRLYIRRKKHKRLKEEDCDSLNSDKNESCCPPPPPPYPTEGLTLYIRRKKHKRLKEEDCDSLNSDKNDLNKDDTGVMVVGGGDLDPVQNRSVSQMSQAWADLEGQTWSGQTEAAPEGGTPSPLPWQVSEKATAAQENSRENTSVSRASYLQDKLRNDDVRGADGTLSPSYEMTSQASYYGVSRSEVSSSKFEKVSG</sequence>
<evidence type="ECO:0000313" key="3">
    <source>
        <dbReference type="EMBL" id="GFN96148.1"/>
    </source>
</evidence>
<evidence type="ECO:0000313" key="4">
    <source>
        <dbReference type="Proteomes" id="UP000735302"/>
    </source>
</evidence>
<feature type="compositionally biased region" description="Polar residues" evidence="1">
    <location>
        <begin position="187"/>
        <end position="201"/>
    </location>
</feature>
<feature type="region of interest" description="Disordered" evidence="1">
    <location>
        <begin position="158"/>
        <end position="223"/>
    </location>
</feature>
<proteinExistence type="predicted"/>
<gene>
    <name evidence="3" type="ORF">PoB_002265400</name>
</gene>
<keyword evidence="2" id="KW-1133">Transmembrane helix</keyword>
<evidence type="ECO:0000256" key="1">
    <source>
        <dbReference type="SAM" id="MobiDB-lite"/>
    </source>
</evidence>
<comment type="caution">
    <text evidence="3">The sequence shown here is derived from an EMBL/GenBank/DDBJ whole genome shotgun (WGS) entry which is preliminary data.</text>
</comment>
<dbReference type="Proteomes" id="UP000735302">
    <property type="component" value="Unassembled WGS sequence"/>
</dbReference>
<reference evidence="3 4" key="1">
    <citation type="journal article" date="2021" name="Elife">
        <title>Chloroplast acquisition without the gene transfer in kleptoplastic sea slugs, Plakobranchus ocellatus.</title>
        <authorList>
            <person name="Maeda T."/>
            <person name="Takahashi S."/>
            <person name="Yoshida T."/>
            <person name="Shimamura S."/>
            <person name="Takaki Y."/>
            <person name="Nagai Y."/>
            <person name="Toyoda A."/>
            <person name="Suzuki Y."/>
            <person name="Arimoto A."/>
            <person name="Ishii H."/>
            <person name="Satoh N."/>
            <person name="Nishiyama T."/>
            <person name="Hasebe M."/>
            <person name="Maruyama T."/>
            <person name="Minagawa J."/>
            <person name="Obokata J."/>
            <person name="Shigenobu S."/>
        </authorList>
    </citation>
    <scope>NUCLEOTIDE SEQUENCE [LARGE SCALE GENOMIC DNA]</scope>
</reference>
<accession>A0AAV3ZLG3</accession>
<feature type="compositionally biased region" description="Basic and acidic residues" evidence="1">
    <location>
        <begin position="205"/>
        <end position="214"/>
    </location>
</feature>
<keyword evidence="2" id="KW-0472">Membrane</keyword>
<protein>
    <submittedName>
        <fullName evidence="3">Uncharacterized protein</fullName>
    </submittedName>
</protein>
<feature type="transmembrane region" description="Helical" evidence="2">
    <location>
        <begin position="29"/>
        <end position="51"/>
    </location>
</feature>
<keyword evidence="2" id="KW-0812">Transmembrane</keyword>
<organism evidence="3 4">
    <name type="scientific">Plakobranchus ocellatus</name>
    <dbReference type="NCBI Taxonomy" id="259542"/>
    <lineage>
        <taxon>Eukaryota</taxon>
        <taxon>Metazoa</taxon>
        <taxon>Spiralia</taxon>
        <taxon>Lophotrochozoa</taxon>
        <taxon>Mollusca</taxon>
        <taxon>Gastropoda</taxon>
        <taxon>Heterobranchia</taxon>
        <taxon>Euthyneura</taxon>
        <taxon>Panpulmonata</taxon>
        <taxon>Sacoglossa</taxon>
        <taxon>Placobranchoidea</taxon>
        <taxon>Plakobranchidae</taxon>
        <taxon>Plakobranchus</taxon>
    </lineage>
</organism>